<protein>
    <submittedName>
        <fullName evidence="2">Uncharacterized protein</fullName>
    </submittedName>
</protein>
<dbReference type="EMBL" id="SHNP01000004">
    <property type="protein sequence ID" value="MCX2974259.1"/>
    <property type="molecule type" value="Genomic_DNA"/>
</dbReference>
<accession>A0ABT3SW94</accession>
<dbReference type="RefSeq" id="WP_279253053.1">
    <property type="nucleotide sequence ID" value="NZ_SHNP01000004.1"/>
</dbReference>
<comment type="caution">
    <text evidence="2">The sequence shown here is derived from an EMBL/GenBank/DDBJ whole genome shotgun (WGS) entry which is preliminary data.</text>
</comment>
<dbReference type="Proteomes" id="UP001143307">
    <property type="component" value="Unassembled WGS sequence"/>
</dbReference>
<evidence type="ECO:0000313" key="3">
    <source>
        <dbReference type="Proteomes" id="UP001143307"/>
    </source>
</evidence>
<feature type="signal peptide" evidence="1">
    <location>
        <begin position="1"/>
        <end position="18"/>
    </location>
</feature>
<sequence length="103" mass="11284">MKVFLAVPVLVIAMNAGADCQSGLPAEVPSMPEGATATRLQIEQAQVDAQAYVDSVAAFLDCPRKEVSDMKHNFFVDSAFQTAKEYNETLIRFNQREESLASN</sequence>
<gene>
    <name evidence="2" type="ORF">EYC87_11760</name>
</gene>
<feature type="chain" id="PRO_5045642737" evidence="1">
    <location>
        <begin position="19"/>
        <end position="103"/>
    </location>
</feature>
<name>A0ABT3SW94_9GAMM</name>
<keyword evidence="3" id="KW-1185">Reference proteome</keyword>
<evidence type="ECO:0000313" key="2">
    <source>
        <dbReference type="EMBL" id="MCX2974259.1"/>
    </source>
</evidence>
<reference evidence="2" key="1">
    <citation type="submission" date="2019-02" db="EMBL/GenBank/DDBJ databases">
        <authorList>
            <person name="Li S.-H."/>
        </authorList>
    </citation>
    <scope>NUCLEOTIDE SEQUENCE</scope>
    <source>
        <strain evidence="2">IMCC8485</strain>
    </source>
</reference>
<keyword evidence="1" id="KW-0732">Signal</keyword>
<evidence type="ECO:0000256" key="1">
    <source>
        <dbReference type="SAM" id="SignalP"/>
    </source>
</evidence>
<proteinExistence type="predicted"/>
<organism evidence="2 3">
    <name type="scientific">Candidatus Seongchinamella marina</name>
    <dbReference type="NCBI Taxonomy" id="2518990"/>
    <lineage>
        <taxon>Bacteria</taxon>
        <taxon>Pseudomonadati</taxon>
        <taxon>Pseudomonadota</taxon>
        <taxon>Gammaproteobacteria</taxon>
        <taxon>Cellvibrionales</taxon>
        <taxon>Halieaceae</taxon>
        <taxon>Seongchinamella</taxon>
    </lineage>
</organism>